<evidence type="ECO:0000313" key="1">
    <source>
        <dbReference type="EMBL" id="GLD68330.1"/>
    </source>
</evidence>
<gene>
    <name evidence="1" type="ORF">AKAME5_001964300</name>
</gene>
<dbReference type="PANTHER" id="PTHR18901">
    <property type="entry name" value="2-DEOXYGLUCOSE-6-PHOSPHATE PHOSPHATASE 2"/>
    <property type="match status" value="1"/>
</dbReference>
<dbReference type="Proteomes" id="UP001279410">
    <property type="component" value="Unassembled WGS sequence"/>
</dbReference>
<dbReference type="InterPro" id="IPR023214">
    <property type="entry name" value="HAD_sf"/>
</dbReference>
<protein>
    <submittedName>
        <fullName evidence="1">Pseudouridine-5'-phosphatase</fullName>
    </submittedName>
</protein>
<dbReference type="AlphaFoldDB" id="A0AAD3NB99"/>
<evidence type="ECO:0000313" key="2">
    <source>
        <dbReference type="Proteomes" id="UP001279410"/>
    </source>
</evidence>
<dbReference type="FunFam" id="1.10.150.240:FF:000001">
    <property type="entry name" value="Haloacid dehalogenase-like hydrolase domain"/>
    <property type="match status" value="1"/>
</dbReference>
<organism evidence="1 2">
    <name type="scientific">Lates japonicus</name>
    <name type="common">Japanese lates</name>
    <dbReference type="NCBI Taxonomy" id="270547"/>
    <lineage>
        <taxon>Eukaryota</taxon>
        <taxon>Metazoa</taxon>
        <taxon>Chordata</taxon>
        <taxon>Craniata</taxon>
        <taxon>Vertebrata</taxon>
        <taxon>Euteleostomi</taxon>
        <taxon>Actinopterygii</taxon>
        <taxon>Neopterygii</taxon>
        <taxon>Teleostei</taxon>
        <taxon>Neoteleostei</taxon>
        <taxon>Acanthomorphata</taxon>
        <taxon>Carangaria</taxon>
        <taxon>Carangaria incertae sedis</taxon>
        <taxon>Centropomidae</taxon>
        <taxon>Lates</taxon>
    </lineage>
</organism>
<dbReference type="PANTHER" id="PTHR18901:SF38">
    <property type="entry name" value="PSEUDOURIDINE-5'-PHOSPHATASE"/>
    <property type="match status" value="1"/>
</dbReference>
<accession>A0AAD3NB99</accession>
<dbReference type="InterPro" id="IPR036412">
    <property type="entry name" value="HAD-like_sf"/>
</dbReference>
<dbReference type="EMBL" id="BRZM01000132">
    <property type="protein sequence ID" value="GLD68330.1"/>
    <property type="molecule type" value="Genomic_DNA"/>
</dbReference>
<dbReference type="GO" id="GO:0016791">
    <property type="term" value="F:phosphatase activity"/>
    <property type="evidence" value="ECO:0007669"/>
    <property type="project" value="TreeGrafter"/>
</dbReference>
<sequence>MSVSGGTYKPVSHVIFDMDGLLLDTERLYTVSFQEICDRFGKQYTWDVKASVMGKSALAAAQIIRDTLELPMTAEELLAESRQIQERLFPTAKLMPGVEKLIRHLKEHRIPIAVATSSAGVTFQLKTSQHKDFFQFNPPASPEK</sequence>
<dbReference type="Gene3D" id="3.40.50.1000">
    <property type="entry name" value="HAD superfamily/HAD-like"/>
    <property type="match status" value="1"/>
</dbReference>
<dbReference type="Gene3D" id="1.10.150.240">
    <property type="entry name" value="Putative phosphatase, domain 2"/>
    <property type="match status" value="1"/>
</dbReference>
<proteinExistence type="predicted"/>
<dbReference type="InterPro" id="IPR023198">
    <property type="entry name" value="PGP-like_dom2"/>
</dbReference>
<name>A0AAD3NB99_LATJO</name>
<dbReference type="InterPro" id="IPR041492">
    <property type="entry name" value="HAD_2"/>
</dbReference>
<dbReference type="Pfam" id="PF13419">
    <property type="entry name" value="HAD_2"/>
    <property type="match status" value="1"/>
</dbReference>
<dbReference type="SUPFAM" id="SSF56784">
    <property type="entry name" value="HAD-like"/>
    <property type="match status" value="1"/>
</dbReference>
<keyword evidence="2" id="KW-1185">Reference proteome</keyword>
<feature type="non-terminal residue" evidence="1">
    <location>
        <position position="144"/>
    </location>
</feature>
<reference evidence="1" key="1">
    <citation type="submission" date="2022-08" db="EMBL/GenBank/DDBJ databases">
        <title>Genome sequencing of akame (Lates japonicus).</title>
        <authorList>
            <person name="Hashiguchi Y."/>
            <person name="Takahashi H."/>
        </authorList>
    </citation>
    <scope>NUCLEOTIDE SEQUENCE</scope>
    <source>
        <strain evidence="1">Kochi</strain>
    </source>
</reference>
<comment type="caution">
    <text evidence="1">The sequence shown here is derived from an EMBL/GenBank/DDBJ whole genome shotgun (WGS) entry which is preliminary data.</text>
</comment>